<sequence length="583" mass="64910">MIWGKRAAWAVLAAAVLTGWMPVLAAEAEDAEPDRPGLLLLYHKGYQNEQVYMRSLFNLIATFGTSITPVNVEEQNPQDADLVNEVARARYIVLLADRDGSQKLPQLWRGTVRDSAASLYFMGENPGDVFGDEGGGSAKSMGRDSIITSTTNVSNVSGNAVASATTLLIHGKSYPLDVSLDIPNYHLPAPTEHVYSEVSNGTVQSPFISSTHVGVRKRLIFLCARYTAFYELSFAIADSLFDFFGAEVEPKHEAYVRIEDIHPERDPEEIRKIVEFLHGEGVPFLLAVIPIYQSGGERVTLTDRPELVKALQEAQASGGTIVQHGTTHQYYASETGEGYEFWDSIRKGPIPDEDRYVTDKLELGLQTLLANKLYPVAFEPPHYAMTRHGYEITARYYSTVVGNLQITDTSFVTTEPPYSILHSYQGGLTFYPENGGYVSGDEPTVIPEMLANLRKVEIVRRSQSGVFFHSYLPLDDLKRLVKGMKEQHLAFFNLRAHSNQVRTPWGTITTQDGKLQTDVKLPGAQPTRQAAPSSTEQKLSNFVAWGVVSVVTTVIAVFLIQVRLLRRRRRARLFEERMEGGES</sequence>
<feature type="transmembrane region" description="Helical" evidence="1">
    <location>
        <begin position="542"/>
        <end position="562"/>
    </location>
</feature>
<evidence type="ECO:0000256" key="2">
    <source>
        <dbReference type="SAM" id="SignalP"/>
    </source>
</evidence>
<gene>
    <name evidence="3" type="ORF">EL26_21420</name>
</gene>
<organism evidence="3 4">
    <name type="scientific">Tumebacillus flagellatus</name>
    <dbReference type="NCBI Taxonomy" id="1157490"/>
    <lineage>
        <taxon>Bacteria</taxon>
        <taxon>Bacillati</taxon>
        <taxon>Bacillota</taxon>
        <taxon>Bacilli</taxon>
        <taxon>Bacillales</taxon>
        <taxon>Alicyclobacillaceae</taxon>
        <taxon>Tumebacillus</taxon>
    </lineage>
</organism>
<comment type="caution">
    <text evidence="3">The sequence shown here is derived from an EMBL/GenBank/DDBJ whole genome shotgun (WGS) entry which is preliminary data.</text>
</comment>
<keyword evidence="1" id="KW-0812">Transmembrane</keyword>
<evidence type="ECO:0000256" key="1">
    <source>
        <dbReference type="SAM" id="Phobius"/>
    </source>
</evidence>
<name>A0A074LGF7_9BACL</name>
<dbReference type="STRING" id="1157490.EL26_21420"/>
<feature type="signal peptide" evidence="2">
    <location>
        <begin position="1"/>
        <end position="25"/>
    </location>
</feature>
<reference evidence="3 4" key="1">
    <citation type="journal article" date="2013" name="Int. J. Syst. Evol. Microbiol.">
        <title>Tumebacillus flagellatus sp. nov., an alpha-amylase/pullulanase-producing bacterium isolated from cassava wastewater.</title>
        <authorList>
            <person name="Wang Q."/>
            <person name="Xie N."/>
            <person name="Qin Y."/>
            <person name="Shen N."/>
            <person name="Zhu J."/>
            <person name="Mi H."/>
            <person name="Huang R."/>
        </authorList>
    </citation>
    <scope>NUCLEOTIDE SEQUENCE [LARGE SCALE GENOMIC DNA]</scope>
    <source>
        <strain evidence="3 4">GST4</strain>
    </source>
</reference>
<keyword evidence="4" id="KW-1185">Reference proteome</keyword>
<dbReference type="InterPro" id="IPR018763">
    <property type="entry name" value="DUF2334"/>
</dbReference>
<dbReference type="Proteomes" id="UP000027931">
    <property type="component" value="Unassembled WGS sequence"/>
</dbReference>
<dbReference type="CDD" id="cd10923">
    <property type="entry name" value="CE4_COG5298"/>
    <property type="match status" value="1"/>
</dbReference>
<feature type="chain" id="PRO_5001697717" description="DUF2334 domain-containing protein" evidence="2">
    <location>
        <begin position="26"/>
        <end position="583"/>
    </location>
</feature>
<keyword evidence="2" id="KW-0732">Signal</keyword>
<accession>A0A074LGF7</accession>
<proteinExistence type="predicted"/>
<dbReference type="AlphaFoldDB" id="A0A074LGF7"/>
<dbReference type="eggNOG" id="COG5298">
    <property type="taxonomic scope" value="Bacteria"/>
</dbReference>
<dbReference type="Pfam" id="PF10096">
    <property type="entry name" value="DUF2334"/>
    <property type="match status" value="1"/>
</dbReference>
<evidence type="ECO:0008006" key="5">
    <source>
        <dbReference type="Google" id="ProtNLM"/>
    </source>
</evidence>
<keyword evidence="1" id="KW-1133">Transmembrane helix</keyword>
<evidence type="ECO:0000313" key="4">
    <source>
        <dbReference type="Proteomes" id="UP000027931"/>
    </source>
</evidence>
<dbReference type="EMBL" id="JMIR01000040">
    <property type="protein sequence ID" value="KEO81316.1"/>
    <property type="molecule type" value="Genomic_DNA"/>
</dbReference>
<dbReference type="OrthoDB" id="2339428at2"/>
<protein>
    <recommendedName>
        <fullName evidence="5">DUF2334 domain-containing protein</fullName>
    </recommendedName>
</protein>
<dbReference type="RefSeq" id="WP_038093540.1">
    <property type="nucleotide sequence ID" value="NZ_JMIR01000040.1"/>
</dbReference>
<evidence type="ECO:0000313" key="3">
    <source>
        <dbReference type="EMBL" id="KEO81316.1"/>
    </source>
</evidence>
<keyword evidence="1" id="KW-0472">Membrane</keyword>